<dbReference type="Proteomes" id="UP000585474">
    <property type="component" value="Unassembled WGS sequence"/>
</dbReference>
<evidence type="ECO:0000313" key="2">
    <source>
        <dbReference type="EMBL" id="GFZ19261.1"/>
    </source>
</evidence>
<accession>A0A7J0H8G5</accession>
<comment type="caution">
    <text evidence="2">The sequence shown here is derived from an EMBL/GenBank/DDBJ whole genome shotgun (WGS) entry which is preliminary data.</text>
</comment>
<organism evidence="2 3">
    <name type="scientific">Actinidia rufa</name>
    <dbReference type="NCBI Taxonomy" id="165716"/>
    <lineage>
        <taxon>Eukaryota</taxon>
        <taxon>Viridiplantae</taxon>
        <taxon>Streptophyta</taxon>
        <taxon>Embryophyta</taxon>
        <taxon>Tracheophyta</taxon>
        <taxon>Spermatophyta</taxon>
        <taxon>Magnoliopsida</taxon>
        <taxon>eudicotyledons</taxon>
        <taxon>Gunneridae</taxon>
        <taxon>Pentapetalae</taxon>
        <taxon>asterids</taxon>
        <taxon>Ericales</taxon>
        <taxon>Actinidiaceae</taxon>
        <taxon>Actinidia</taxon>
    </lineage>
</organism>
<proteinExistence type="predicted"/>
<evidence type="ECO:0000256" key="1">
    <source>
        <dbReference type="SAM" id="MobiDB-lite"/>
    </source>
</evidence>
<gene>
    <name evidence="2" type="ORF">Acr_27g0010000</name>
</gene>
<keyword evidence="3" id="KW-1185">Reference proteome</keyword>
<dbReference type="OrthoDB" id="1689049at2759"/>
<sequence length="264" mass="29261">MDEVQLNEAKEIVDSFMLMADEEGDECGVIENVEAPMVLDDVQNEDSLNLEYSHYVVDGVVEPTLDMEFASEDDARKSTTPMQSKREGFRVEKRGKGMKSGENCKRRRARPITREGCSALMTKETGLWEVIDTHGEPFPLAPEAVHQSGRAPLLATHSPARTLTCQQSCQLAGSLPNPYSCKAVGYSSSCHESPHPGLRLSVVTMLCKFHFIARHPLGFSSISVSHPSFDGTSSIDYVTVIARLRRWFQLGMGKILLPPFLSWG</sequence>
<reference evidence="2 3" key="1">
    <citation type="submission" date="2019-07" db="EMBL/GenBank/DDBJ databases">
        <title>De Novo Assembly of kiwifruit Actinidia rufa.</title>
        <authorList>
            <person name="Sugita-Konishi S."/>
            <person name="Sato K."/>
            <person name="Mori E."/>
            <person name="Abe Y."/>
            <person name="Kisaki G."/>
            <person name="Hamano K."/>
            <person name="Suezawa K."/>
            <person name="Otani M."/>
            <person name="Fukuda T."/>
            <person name="Manabe T."/>
            <person name="Gomi K."/>
            <person name="Tabuchi M."/>
            <person name="Akimitsu K."/>
            <person name="Kataoka I."/>
        </authorList>
    </citation>
    <scope>NUCLEOTIDE SEQUENCE [LARGE SCALE GENOMIC DNA]</scope>
    <source>
        <strain evidence="3">cv. Fuchu</strain>
    </source>
</reference>
<name>A0A7J0H8G5_9ERIC</name>
<feature type="region of interest" description="Disordered" evidence="1">
    <location>
        <begin position="71"/>
        <end position="106"/>
    </location>
</feature>
<dbReference type="AlphaFoldDB" id="A0A7J0H8G5"/>
<protein>
    <submittedName>
        <fullName evidence="2">Uncharacterized protein</fullName>
    </submittedName>
</protein>
<dbReference type="EMBL" id="BJWL01000027">
    <property type="protein sequence ID" value="GFZ19261.1"/>
    <property type="molecule type" value="Genomic_DNA"/>
</dbReference>
<feature type="compositionally biased region" description="Basic and acidic residues" evidence="1">
    <location>
        <begin position="84"/>
        <end position="95"/>
    </location>
</feature>
<evidence type="ECO:0000313" key="3">
    <source>
        <dbReference type="Proteomes" id="UP000585474"/>
    </source>
</evidence>